<gene>
    <name evidence="7" type="ORF">AUR64_13185</name>
</gene>
<dbReference type="Proteomes" id="UP000054387">
    <property type="component" value="Unassembled WGS sequence"/>
</dbReference>
<dbReference type="InterPro" id="IPR006093">
    <property type="entry name" value="Oxy_OxRdtase_FAD_BS"/>
</dbReference>
<dbReference type="Gene3D" id="3.30.465.10">
    <property type="match status" value="1"/>
</dbReference>
<dbReference type="Pfam" id="PF08031">
    <property type="entry name" value="BBE"/>
    <property type="match status" value="1"/>
</dbReference>
<dbReference type="Pfam" id="PF01565">
    <property type="entry name" value="FAD_binding_4"/>
    <property type="match status" value="1"/>
</dbReference>
<dbReference type="InterPro" id="IPR050416">
    <property type="entry name" value="FAD-linked_Oxidoreductase"/>
</dbReference>
<protein>
    <submittedName>
        <fullName evidence="7">FAD-linked oxidase</fullName>
    </submittedName>
</protein>
<proteinExistence type="inferred from homology"/>
<reference evidence="7 8" key="1">
    <citation type="submission" date="2015-12" db="EMBL/GenBank/DDBJ databases">
        <title>Haloprofundus marisrubri gen. nov., sp. nov., an extremely halophilic archaeon isolated from the Discovery deep brine-seawater interface in the Red Sea.</title>
        <authorList>
            <person name="Zhang G."/>
            <person name="Stingl U."/>
            <person name="Rashid M."/>
        </authorList>
    </citation>
    <scope>NUCLEOTIDE SEQUENCE [LARGE SCALE GENOMIC DNA]</scope>
    <source>
        <strain evidence="7 8">SB9</strain>
    </source>
</reference>
<name>A0A0W1R5T8_9EURY</name>
<evidence type="ECO:0000256" key="5">
    <source>
        <dbReference type="ARBA" id="ARBA00023002"/>
    </source>
</evidence>
<dbReference type="RefSeq" id="WP_058581928.1">
    <property type="nucleotide sequence ID" value="NZ_LOPU01000029.1"/>
</dbReference>
<comment type="cofactor">
    <cofactor evidence="1">
        <name>FAD</name>
        <dbReference type="ChEBI" id="CHEBI:57692"/>
    </cofactor>
</comment>
<dbReference type="PANTHER" id="PTHR42973">
    <property type="entry name" value="BINDING OXIDOREDUCTASE, PUTATIVE (AFU_ORTHOLOGUE AFUA_1G17690)-RELATED"/>
    <property type="match status" value="1"/>
</dbReference>
<dbReference type="Gene3D" id="3.30.43.10">
    <property type="entry name" value="Uridine Diphospho-n-acetylenolpyruvylglucosamine Reductase, domain 2"/>
    <property type="match status" value="1"/>
</dbReference>
<evidence type="ECO:0000259" key="6">
    <source>
        <dbReference type="PROSITE" id="PS51387"/>
    </source>
</evidence>
<dbReference type="AlphaFoldDB" id="A0A0W1R5T8"/>
<sequence>MSKHAEQVLDTETVETLGSKLRGDALHPTDEGYDDARTIWNAMIDRYPAIIAQCAGTADVMTSLAFARDNDLEISVRGGGHNIAGNAVCDDGMMIDLSPMSSVRIDPERKIARVGPGATLADFDHEAQMFGLATPVGYNSTTGIAGLTLGGGFGWLSRKFGLTLDNLRAADVVTADVRLRHASEDENPDLFWGIRGGGGNFGIVTSFEFDLHEVGPEILSGVIVHPLEDASDRIHEYRELAADAPDEVTVWFVIRHAPPLPIIPEEWHGEKVLIFAAYYHGGLDEGERALEPFRDLGDPIADAIGPHQYAEWQGAFDPLLAPGARNYWKSHNFEEMTDGMISTFVEYAETIPTPHTEIAVAQLGGATNRVPVDATAYPHRDAEFLMNLHTRWEEPEQDEMCIEWARDLHEAMKPHATGGVYVNFIPEDVGEERAAYRENYERLTELKARYDPDNVFSMNQNVEPSA</sequence>
<dbReference type="PANTHER" id="PTHR42973:SF39">
    <property type="entry name" value="FAD-BINDING PCMH-TYPE DOMAIN-CONTAINING PROTEIN"/>
    <property type="match status" value="1"/>
</dbReference>
<dbReference type="PROSITE" id="PS00862">
    <property type="entry name" value="OX2_COVAL_FAD"/>
    <property type="match status" value="1"/>
</dbReference>
<keyword evidence="3" id="KW-0285">Flavoprotein</keyword>
<evidence type="ECO:0000313" key="7">
    <source>
        <dbReference type="EMBL" id="KTG08776.1"/>
    </source>
</evidence>
<keyword evidence="4" id="KW-0274">FAD</keyword>
<comment type="similarity">
    <text evidence="2">Belongs to the oxygen-dependent FAD-linked oxidoreductase family.</text>
</comment>
<dbReference type="InterPro" id="IPR012951">
    <property type="entry name" value="BBE"/>
</dbReference>
<dbReference type="GO" id="GO:0016491">
    <property type="term" value="F:oxidoreductase activity"/>
    <property type="evidence" value="ECO:0007669"/>
    <property type="project" value="UniProtKB-KW"/>
</dbReference>
<dbReference type="Gene3D" id="3.40.462.20">
    <property type="match status" value="1"/>
</dbReference>
<dbReference type="PROSITE" id="PS51387">
    <property type="entry name" value="FAD_PCMH"/>
    <property type="match status" value="1"/>
</dbReference>
<comment type="caution">
    <text evidence="7">The sequence shown here is derived from an EMBL/GenBank/DDBJ whole genome shotgun (WGS) entry which is preliminary data.</text>
</comment>
<evidence type="ECO:0000256" key="4">
    <source>
        <dbReference type="ARBA" id="ARBA00022827"/>
    </source>
</evidence>
<dbReference type="STRING" id="1514971.AUR64_13185"/>
<keyword evidence="8" id="KW-1185">Reference proteome</keyword>
<dbReference type="InterPro" id="IPR006094">
    <property type="entry name" value="Oxid_FAD_bind_N"/>
</dbReference>
<dbReference type="InterPro" id="IPR016169">
    <property type="entry name" value="FAD-bd_PCMH_sub2"/>
</dbReference>
<organism evidence="7 8">
    <name type="scientific">Haloprofundus marisrubri</name>
    <dbReference type="NCBI Taxonomy" id="1514971"/>
    <lineage>
        <taxon>Archaea</taxon>
        <taxon>Methanobacteriati</taxon>
        <taxon>Methanobacteriota</taxon>
        <taxon>Stenosarchaea group</taxon>
        <taxon>Halobacteria</taxon>
        <taxon>Halobacteriales</taxon>
        <taxon>Haloferacaceae</taxon>
        <taxon>Haloprofundus</taxon>
    </lineage>
</organism>
<evidence type="ECO:0000256" key="1">
    <source>
        <dbReference type="ARBA" id="ARBA00001974"/>
    </source>
</evidence>
<evidence type="ECO:0000313" key="8">
    <source>
        <dbReference type="Proteomes" id="UP000054387"/>
    </source>
</evidence>
<evidence type="ECO:0000256" key="3">
    <source>
        <dbReference type="ARBA" id="ARBA00022630"/>
    </source>
</evidence>
<feature type="domain" description="FAD-binding PCMH-type" evidence="6">
    <location>
        <begin position="44"/>
        <end position="214"/>
    </location>
</feature>
<accession>A0A0W1R5T8</accession>
<dbReference type="GO" id="GO:0071949">
    <property type="term" value="F:FAD binding"/>
    <property type="evidence" value="ECO:0007669"/>
    <property type="project" value="InterPro"/>
</dbReference>
<evidence type="ECO:0000256" key="2">
    <source>
        <dbReference type="ARBA" id="ARBA00005466"/>
    </source>
</evidence>
<dbReference type="InterPro" id="IPR036318">
    <property type="entry name" value="FAD-bd_PCMH-like_sf"/>
</dbReference>
<dbReference type="InterPro" id="IPR016167">
    <property type="entry name" value="FAD-bd_PCMH_sub1"/>
</dbReference>
<dbReference type="InterPro" id="IPR016166">
    <property type="entry name" value="FAD-bd_PCMH"/>
</dbReference>
<keyword evidence="5" id="KW-0560">Oxidoreductase</keyword>
<dbReference type="SUPFAM" id="SSF56176">
    <property type="entry name" value="FAD-binding/transporter-associated domain-like"/>
    <property type="match status" value="1"/>
</dbReference>
<dbReference type="EMBL" id="LOPU01000029">
    <property type="protein sequence ID" value="KTG08776.1"/>
    <property type="molecule type" value="Genomic_DNA"/>
</dbReference>